<organism evidence="2 3">
    <name type="scientific">Duganella radicis</name>
    <dbReference type="NCBI Taxonomy" id="551988"/>
    <lineage>
        <taxon>Bacteria</taxon>
        <taxon>Pseudomonadati</taxon>
        <taxon>Pseudomonadota</taxon>
        <taxon>Betaproteobacteria</taxon>
        <taxon>Burkholderiales</taxon>
        <taxon>Oxalobacteraceae</taxon>
        <taxon>Telluria group</taxon>
        <taxon>Duganella</taxon>
    </lineage>
</organism>
<gene>
    <name evidence="2" type="ORF">GM676_11125</name>
</gene>
<sequence length="83" mass="9398">MDHKKSMRNQLIRLAYSLVFFIAFTAVAVLADLLSEGIRQLGVADFTYYLVALTARLMLVVDVLLFCYAALFSAWDFLKGQTE</sequence>
<keyword evidence="1" id="KW-0812">Transmembrane</keyword>
<comment type="caution">
    <text evidence="2">The sequence shown here is derived from an EMBL/GenBank/DDBJ whole genome shotgun (WGS) entry which is preliminary data.</text>
</comment>
<keyword evidence="1" id="KW-0472">Membrane</keyword>
<protein>
    <submittedName>
        <fullName evidence="2">Uncharacterized protein</fullName>
    </submittedName>
</protein>
<dbReference type="Proteomes" id="UP000475582">
    <property type="component" value="Unassembled WGS sequence"/>
</dbReference>
<dbReference type="EMBL" id="WNKY01000009">
    <property type="protein sequence ID" value="MTV38126.1"/>
    <property type="molecule type" value="Genomic_DNA"/>
</dbReference>
<feature type="transmembrane region" description="Helical" evidence="1">
    <location>
        <begin position="46"/>
        <end position="71"/>
    </location>
</feature>
<evidence type="ECO:0000256" key="1">
    <source>
        <dbReference type="SAM" id="Phobius"/>
    </source>
</evidence>
<dbReference type="AlphaFoldDB" id="A0A6L6PGB5"/>
<dbReference type="OrthoDB" id="8781136at2"/>
<feature type="transmembrane region" description="Helical" evidence="1">
    <location>
        <begin position="12"/>
        <end position="34"/>
    </location>
</feature>
<name>A0A6L6PGB5_9BURK</name>
<reference evidence="2 3" key="1">
    <citation type="submission" date="2019-11" db="EMBL/GenBank/DDBJ databases">
        <title>Type strains purchased from KCTC, JCM and DSMZ.</title>
        <authorList>
            <person name="Lu H."/>
        </authorList>
    </citation>
    <scope>NUCLEOTIDE SEQUENCE [LARGE SCALE GENOMIC DNA]</scope>
    <source>
        <strain evidence="2 3">KCTC 22382</strain>
    </source>
</reference>
<keyword evidence="1" id="KW-1133">Transmembrane helix</keyword>
<dbReference type="RefSeq" id="WP_155463621.1">
    <property type="nucleotide sequence ID" value="NZ_WNKY01000009.1"/>
</dbReference>
<evidence type="ECO:0000313" key="2">
    <source>
        <dbReference type="EMBL" id="MTV38126.1"/>
    </source>
</evidence>
<proteinExistence type="predicted"/>
<evidence type="ECO:0000313" key="3">
    <source>
        <dbReference type="Proteomes" id="UP000475582"/>
    </source>
</evidence>
<keyword evidence="3" id="KW-1185">Reference proteome</keyword>
<accession>A0A6L6PGB5</accession>